<dbReference type="SMART" id="SM00220">
    <property type="entry name" value="S_TKc"/>
    <property type="match status" value="1"/>
</dbReference>
<dbReference type="SMART" id="SM00028">
    <property type="entry name" value="TPR"/>
    <property type="match status" value="3"/>
</dbReference>
<feature type="binding site" evidence="5">
    <location>
        <position position="109"/>
    </location>
    <ligand>
        <name>ATP</name>
        <dbReference type="ChEBI" id="CHEBI:30616"/>
    </ligand>
</feature>
<name>B9XBT0_PEDPL</name>
<dbReference type="Gene3D" id="1.25.40.10">
    <property type="entry name" value="Tetratricopeptide repeat domain"/>
    <property type="match status" value="1"/>
</dbReference>
<accession>B9XBT0</accession>
<protein>
    <submittedName>
        <fullName evidence="7">Serine/threonine protein kinase</fullName>
    </submittedName>
</protein>
<dbReference type="PANTHER" id="PTHR43289:SF6">
    <property type="entry name" value="SERINE_THREONINE-PROTEIN KINASE NEKL-3"/>
    <property type="match status" value="1"/>
</dbReference>
<evidence type="ECO:0000256" key="2">
    <source>
        <dbReference type="ARBA" id="ARBA00022741"/>
    </source>
</evidence>
<evidence type="ECO:0000256" key="3">
    <source>
        <dbReference type="ARBA" id="ARBA00022777"/>
    </source>
</evidence>
<dbReference type="PROSITE" id="PS00107">
    <property type="entry name" value="PROTEIN_KINASE_ATP"/>
    <property type="match status" value="1"/>
</dbReference>
<gene>
    <name evidence="7" type="ORF">Cflav_PD5600</name>
</gene>
<keyword evidence="1" id="KW-0808">Transferase</keyword>
<comment type="caution">
    <text evidence="7">The sequence shown here is derived from an EMBL/GenBank/DDBJ whole genome shotgun (WGS) entry which is preliminary data.</text>
</comment>
<feature type="domain" description="Protein kinase" evidence="6">
    <location>
        <begin position="79"/>
        <end position="374"/>
    </location>
</feature>
<dbReference type="RefSeq" id="WP_007413278.1">
    <property type="nucleotide sequence ID" value="NZ_ABOX02000003.1"/>
</dbReference>
<dbReference type="Pfam" id="PF00069">
    <property type="entry name" value="Pkinase"/>
    <property type="match status" value="1"/>
</dbReference>
<keyword evidence="3 7" id="KW-0418">Kinase</keyword>
<evidence type="ECO:0000256" key="4">
    <source>
        <dbReference type="ARBA" id="ARBA00022840"/>
    </source>
</evidence>
<dbReference type="OrthoDB" id="9783151at2"/>
<dbReference type="PANTHER" id="PTHR43289">
    <property type="entry name" value="MITOGEN-ACTIVATED PROTEIN KINASE KINASE KINASE 20-RELATED"/>
    <property type="match status" value="1"/>
</dbReference>
<dbReference type="GO" id="GO:0005524">
    <property type="term" value="F:ATP binding"/>
    <property type="evidence" value="ECO:0007669"/>
    <property type="project" value="UniProtKB-UniRule"/>
</dbReference>
<sequence>MELDSERLKEIFSLALLRKSPSEQECYLAEACHGDAELRRQVESLLQAHEQAGEFLGQAGKLLPSSFRAECAGAMIGRYKLLELIGEGGFGTVWMAEQVEPVRRRLALKVIKPGMDTKQVLARFEAERQALAMMDHPSIARVFDGGATDNGRPYFVMELVRGIRITDYCDANKLSTRERLLLFIQVCQAVEHAHQKGIIHRDLKPSNVLVTEVDGAPVPKVIDFGVAKAMQARLTELTLFTGLHQMIGTPSYMSPEQAGLGALDMDTRSDIYGLGVLLYELLTGQTPLTKEEFDKAGLDEIFRLVRERDPQKPSTRLSALTREELTTVAAQRQAEPAKLNRLLTGDLDWIVMKALEKDRRRRYENASSLASDLVRHLNNEPVMARPPSNMYRLQKAWRRNQTVFASAIMIALVLVSTTGISVWQAIRATRAETLAKQRLAESEAISKSLSDMSEHSFTVGLMDDNRPIFAFDDAGRHAAIDLREQILVFNIKVHGLEAPDTISAMENLADSYEGVHRIEEAIKLREEVLTFRRKMSGPSTVDTINAMGKLAGSYYSAGRSREATALLENVCELEPTNSLASLRLAALEAWFGQGTNYEATRRRLVDQPERTNNTEMEKHDAAIYAERAAKVYCLLPSADAARQAKVLHLAQLSVELGDTNDWGQLALGMAEYRNGQYAAAEHSLKIVEQAMADKRPEVQGTARLFRAISLFRQNKPAEARKLFGEAEAQIPFPADERRPFAEQGIFSPYNQELLICWLAVREARSLLKR</sequence>
<evidence type="ECO:0000256" key="5">
    <source>
        <dbReference type="PROSITE-ProRule" id="PRU10141"/>
    </source>
</evidence>
<keyword evidence="8" id="KW-1185">Reference proteome</keyword>
<keyword evidence="4 5" id="KW-0067">ATP-binding</keyword>
<dbReference type="Gene3D" id="1.10.510.10">
    <property type="entry name" value="Transferase(Phosphotransferase) domain 1"/>
    <property type="match status" value="1"/>
</dbReference>
<dbReference type="InterPro" id="IPR017441">
    <property type="entry name" value="Protein_kinase_ATP_BS"/>
</dbReference>
<evidence type="ECO:0000256" key="1">
    <source>
        <dbReference type="ARBA" id="ARBA00022679"/>
    </source>
</evidence>
<evidence type="ECO:0000259" key="6">
    <source>
        <dbReference type="PROSITE" id="PS50011"/>
    </source>
</evidence>
<dbReference type="PROSITE" id="PS00108">
    <property type="entry name" value="PROTEIN_KINASE_ST"/>
    <property type="match status" value="1"/>
</dbReference>
<proteinExistence type="predicted"/>
<organism evidence="7 8">
    <name type="scientific">Pedosphaera parvula (strain Ellin514)</name>
    <dbReference type="NCBI Taxonomy" id="320771"/>
    <lineage>
        <taxon>Bacteria</taxon>
        <taxon>Pseudomonadati</taxon>
        <taxon>Verrucomicrobiota</taxon>
        <taxon>Pedosphaerae</taxon>
        <taxon>Pedosphaerales</taxon>
        <taxon>Pedosphaeraceae</taxon>
        <taxon>Pedosphaera</taxon>
    </lineage>
</organism>
<dbReference type="AlphaFoldDB" id="B9XBT0"/>
<dbReference type="InterPro" id="IPR019734">
    <property type="entry name" value="TPR_rpt"/>
</dbReference>
<dbReference type="CDD" id="cd14014">
    <property type="entry name" value="STKc_PknB_like"/>
    <property type="match status" value="1"/>
</dbReference>
<dbReference type="PROSITE" id="PS50011">
    <property type="entry name" value="PROTEIN_KINASE_DOM"/>
    <property type="match status" value="1"/>
</dbReference>
<keyword evidence="7" id="KW-0723">Serine/threonine-protein kinase</keyword>
<dbReference type="STRING" id="320771.Cflav_PD5600"/>
<dbReference type="EMBL" id="ABOX02000003">
    <property type="protein sequence ID" value="EEF62965.1"/>
    <property type="molecule type" value="Genomic_DNA"/>
</dbReference>
<dbReference type="SUPFAM" id="SSF48452">
    <property type="entry name" value="TPR-like"/>
    <property type="match status" value="1"/>
</dbReference>
<dbReference type="InterPro" id="IPR011009">
    <property type="entry name" value="Kinase-like_dom_sf"/>
</dbReference>
<dbReference type="SUPFAM" id="SSF56112">
    <property type="entry name" value="Protein kinase-like (PK-like)"/>
    <property type="match status" value="1"/>
</dbReference>
<dbReference type="GO" id="GO:0004674">
    <property type="term" value="F:protein serine/threonine kinase activity"/>
    <property type="evidence" value="ECO:0007669"/>
    <property type="project" value="UniProtKB-KW"/>
</dbReference>
<dbReference type="InterPro" id="IPR011990">
    <property type="entry name" value="TPR-like_helical_dom_sf"/>
</dbReference>
<dbReference type="InterPro" id="IPR000719">
    <property type="entry name" value="Prot_kinase_dom"/>
</dbReference>
<dbReference type="Pfam" id="PF13424">
    <property type="entry name" value="TPR_12"/>
    <property type="match status" value="1"/>
</dbReference>
<reference evidence="7 8" key="1">
    <citation type="journal article" date="2011" name="J. Bacteriol.">
        <title>Genome sequence of 'Pedosphaera parvula' Ellin514, an aerobic Verrucomicrobial isolate from pasture soil.</title>
        <authorList>
            <person name="Kant R."/>
            <person name="van Passel M.W."/>
            <person name="Sangwan P."/>
            <person name="Palva A."/>
            <person name="Lucas S."/>
            <person name="Copeland A."/>
            <person name="Lapidus A."/>
            <person name="Glavina Del Rio T."/>
            <person name="Dalin E."/>
            <person name="Tice H."/>
            <person name="Bruce D."/>
            <person name="Goodwin L."/>
            <person name="Pitluck S."/>
            <person name="Chertkov O."/>
            <person name="Larimer F.W."/>
            <person name="Land M.L."/>
            <person name="Hauser L."/>
            <person name="Brettin T.S."/>
            <person name="Detter J.C."/>
            <person name="Han S."/>
            <person name="de Vos W.M."/>
            <person name="Janssen P.H."/>
            <person name="Smidt H."/>
        </authorList>
    </citation>
    <scope>NUCLEOTIDE SEQUENCE [LARGE SCALE GENOMIC DNA]</scope>
    <source>
        <strain evidence="7 8">Ellin514</strain>
    </source>
</reference>
<dbReference type="InterPro" id="IPR008271">
    <property type="entry name" value="Ser/Thr_kinase_AS"/>
</dbReference>
<dbReference type="Gene3D" id="3.30.200.20">
    <property type="entry name" value="Phosphorylase Kinase, domain 1"/>
    <property type="match status" value="1"/>
</dbReference>
<evidence type="ECO:0000313" key="8">
    <source>
        <dbReference type="Proteomes" id="UP000003688"/>
    </source>
</evidence>
<dbReference type="Proteomes" id="UP000003688">
    <property type="component" value="Unassembled WGS sequence"/>
</dbReference>
<evidence type="ECO:0000313" key="7">
    <source>
        <dbReference type="EMBL" id="EEF62965.1"/>
    </source>
</evidence>
<keyword evidence="2 5" id="KW-0547">Nucleotide-binding</keyword>